<dbReference type="SUPFAM" id="SSF54211">
    <property type="entry name" value="Ribosomal protein S5 domain 2-like"/>
    <property type="match status" value="1"/>
</dbReference>
<evidence type="ECO:0000256" key="3">
    <source>
        <dbReference type="ARBA" id="ARBA00022840"/>
    </source>
</evidence>
<dbReference type="InterPro" id="IPR000523">
    <property type="entry name" value="Mg_chelatse_chII-like_cat_dom"/>
</dbReference>
<dbReference type="EMBL" id="QMNG01000003">
    <property type="protein sequence ID" value="RLC37549.1"/>
    <property type="molecule type" value="Genomic_DNA"/>
</dbReference>
<dbReference type="PANTHER" id="PTHR32039:SF7">
    <property type="entry name" value="COMPETENCE PROTEIN COMM"/>
    <property type="match status" value="1"/>
</dbReference>
<dbReference type="PRINTS" id="PR01657">
    <property type="entry name" value="MCMFAMILY"/>
</dbReference>
<dbReference type="InterPro" id="IPR004482">
    <property type="entry name" value="Mg_chelat-rel"/>
</dbReference>
<sequence>MGLAKIKSAAIIGLSAIPIDVEVDISNGLPTFKIVGLPDKAVEEARERVRSALKNSNMQMPNKRLTVNLAPADVKKVGPAYDLPIAVGLALASEQIKLPDEKMLFVGELALNGDARSANGIIAIANMAKQQGYTKLFVPSKNAKEASLIDGIEVIPTSNLKDLMLHFREEQVILPHPKQKIVPRLPKAENDMKNIAGQEQAKRALEIAAAGGHNILMTGPPGSGKTMLAKALPGILPEMNVKEILEVTNIYSVAGMLQDQSIISTRPFRSPHHTSSYVALVGGGNWPQPGEVSLAHRGVLFLDELPEFPRNVLEVLRQPLEDGVVHVARAAGKVSFPARFMLVAAKNPCPCGYFGDRDKTCTCSAGQIESYNKKISGPLLDRIDIHIEVPRVEYKKLRNPESNCESSAAIRQRIAQARLIQKERFEKSATNNNGEMTTEEIKAYCILDDAGEQLLEQAVTSYHLSPRSYTRILKIARTIADLENSESIKPNHLAEAIRYKVIE</sequence>
<dbReference type="Proteomes" id="UP000281261">
    <property type="component" value="Unassembled WGS sequence"/>
</dbReference>
<dbReference type="InterPro" id="IPR027417">
    <property type="entry name" value="P-loop_NTPase"/>
</dbReference>
<dbReference type="NCBIfam" id="TIGR00368">
    <property type="entry name" value="YifB family Mg chelatase-like AAA ATPase"/>
    <property type="match status" value="1"/>
</dbReference>
<name>A0A420ZD71_UNCK3</name>
<dbReference type="GO" id="GO:0003677">
    <property type="term" value="F:DNA binding"/>
    <property type="evidence" value="ECO:0007669"/>
    <property type="project" value="InterPro"/>
</dbReference>
<keyword evidence="2" id="KW-0547">Nucleotide-binding</keyword>
<dbReference type="GO" id="GO:0005524">
    <property type="term" value="F:ATP binding"/>
    <property type="evidence" value="ECO:0007669"/>
    <property type="project" value="UniProtKB-KW"/>
</dbReference>
<dbReference type="Gene3D" id="3.30.230.10">
    <property type="match status" value="1"/>
</dbReference>
<evidence type="ECO:0000313" key="5">
    <source>
        <dbReference type="EMBL" id="RLC37549.1"/>
    </source>
</evidence>
<dbReference type="InterPro" id="IPR025158">
    <property type="entry name" value="Mg_chelat-rel_C"/>
</dbReference>
<proteinExistence type="inferred from homology"/>
<accession>A0A420ZD71</accession>
<dbReference type="Gene3D" id="3.40.50.300">
    <property type="entry name" value="P-loop containing nucleotide triphosphate hydrolases"/>
    <property type="match status" value="1"/>
</dbReference>
<protein>
    <submittedName>
        <fullName evidence="5">Magnesium chelatase</fullName>
    </submittedName>
</protein>
<evidence type="ECO:0000256" key="2">
    <source>
        <dbReference type="ARBA" id="ARBA00022741"/>
    </source>
</evidence>
<dbReference type="CDD" id="cd00009">
    <property type="entry name" value="AAA"/>
    <property type="match status" value="1"/>
</dbReference>
<comment type="caution">
    <text evidence="5">The sequence shown here is derived from an EMBL/GenBank/DDBJ whole genome shotgun (WGS) entry which is preliminary data.</text>
</comment>
<keyword evidence="3" id="KW-0067">ATP-binding</keyword>
<dbReference type="PANTHER" id="PTHR32039">
    <property type="entry name" value="MAGNESIUM-CHELATASE SUBUNIT CHLI"/>
    <property type="match status" value="1"/>
</dbReference>
<dbReference type="SUPFAM" id="SSF52540">
    <property type="entry name" value="P-loop containing nucleoside triphosphate hydrolases"/>
    <property type="match status" value="1"/>
</dbReference>
<dbReference type="InterPro" id="IPR014721">
    <property type="entry name" value="Ribsml_uS5_D2-typ_fold_subgr"/>
</dbReference>
<dbReference type="AlphaFoldDB" id="A0A420ZD71"/>
<dbReference type="Pfam" id="PF13541">
    <property type="entry name" value="ChlI"/>
    <property type="match status" value="1"/>
</dbReference>
<evidence type="ECO:0000313" key="6">
    <source>
        <dbReference type="Proteomes" id="UP000281261"/>
    </source>
</evidence>
<feature type="domain" description="AAA+ ATPase" evidence="4">
    <location>
        <begin position="211"/>
        <end position="393"/>
    </location>
</feature>
<comment type="similarity">
    <text evidence="1">Belongs to the Mg-chelatase subunits D/I family. ComM subfamily.</text>
</comment>
<dbReference type="Pfam" id="PF13335">
    <property type="entry name" value="Mg_chelatase_C"/>
    <property type="match status" value="1"/>
</dbReference>
<dbReference type="InterPro" id="IPR003593">
    <property type="entry name" value="AAA+_ATPase"/>
</dbReference>
<dbReference type="SMART" id="SM00382">
    <property type="entry name" value="AAA"/>
    <property type="match status" value="1"/>
</dbReference>
<dbReference type="Pfam" id="PF01078">
    <property type="entry name" value="Mg_chelatase"/>
    <property type="match status" value="1"/>
</dbReference>
<gene>
    <name evidence="5" type="ORF">DRH29_01630</name>
</gene>
<dbReference type="InterPro" id="IPR045006">
    <property type="entry name" value="CHLI-like"/>
</dbReference>
<reference evidence="5 6" key="1">
    <citation type="submission" date="2018-06" db="EMBL/GenBank/DDBJ databases">
        <title>Extensive metabolic versatility and redundancy in microbially diverse, dynamic hydrothermal sediments.</title>
        <authorList>
            <person name="Dombrowski N."/>
            <person name="Teske A."/>
            <person name="Baker B.J."/>
        </authorList>
    </citation>
    <scope>NUCLEOTIDE SEQUENCE [LARGE SCALE GENOMIC DNA]</scope>
    <source>
        <strain evidence="5">B79_G16</strain>
    </source>
</reference>
<dbReference type="InterPro" id="IPR020568">
    <property type="entry name" value="Ribosomal_Su5_D2-typ_SF"/>
</dbReference>
<organism evidence="5 6">
    <name type="scientific">candidate division Kazan bacterium</name>
    <dbReference type="NCBI Taxonomy" id="2202143"/>
    <lineage>
        <taxon>Bacteria</taxon>
        <taxon>Bacteria division Kazan-3B-28</taxon>
    </lineage>
</organism>
<dbReference type="InterPro" id="IPR001208">
    <property type="entry name" value="MCM_dom"/>
</dbReference>
<evidence type="ECO:0000259" key="4">
    <source>
        <dbReference type="SMART" id="SM00382"/>
    </source>
</evidence>
<evidence type="ECO:0000256" key="1">
    <source>
        <dbReference type="ARBA" id="ARBA00006354"/>
    </source>
</evidence>